<dbReference type="Proteomes" id="UP001417504">
    <property type="component" value="Unassembled WGS sequence"/>
</dbReference>
<keyword evidence="3" id="KW-1185">Reference proteome</keyword>
<dbReference type="PANTHER" id="PTHR48218:SF3">
    <property type="entry name" value="OS07G0170800 PROTEIN"/>
    <property type="match status" value="1"/>
</dbReference>
<organism evidence="2 3">
    <name type="scientific">Stephania japonica</name>
    <dbReference type="NCBI Taxonomy" id="461633"/>
    <lineage>
        <taxon>Eukaryota</taxon>
        <taxon>Viridiplantae</taxon>
        <taxon>Streptophyta</taxon>
        <taxon>Embryophyta</taxon>
        <taxon>Tracheophyta</taxon>
        <taxon>Spermatophyta</taxon>
        <taxon>Magnoliopsida</taxon>
        <taxon>Ranunculales</taxon>
        <taxon>Menispermaceae</taxon>
        <taxon>Menispermoideae</taxon>
        <taxon>Cissampelideae</taxon>
        <taxon>Stephania</taxon>
    </lineage>
</organism>
<dbReference type="AlphaFoldDB" id="A0AAP0PJI0"/>
<dbReference type="PANTHER" id="PTHR48218">
    <property type="entry name" value="F-BOX DOMAIN CONTAINING PROTEIN"/>
    <property type="match status" value="1"/>
</dbReference>
<dbReference type="Pfam" id="PF12937">
    <property type="entry name" value="F-box-like"/>
    <property type="match status" value="1"/>
</dbReference>
<evidence type="ECO:0000313" key="2">
    <source>
        <dbReference type="EMBL" id="KAK9146287.1"/>
    </source>
</evidence>
<feature type="domain" description="F-box" evidence="1">
    <location>
        <begin position="34"/>
        <end position="70"/>
    </location>
</feature>
<protein>
    <recommendedName>
        <fullName evidence="1">F-box domain-containing protein</fullName>
    </recommendedName>
</protein>
<sequence>MEESERKRGRERRAVDVEEIEGLGGDPMALLGLDLMMKVLDRLDARSLALCLIVSRDWNRVASSDELWASKVKALAKVKLEQLWLGKAHIPRVSQVRGVSKLAAYSLSVIDGKRGAPQYWRNIDPSWIGTGPPMRRYFHPDGRQTADPDDKAWGGHECSYSIVTSFVNGGRIRQNYVRINRWPRMNVNRKQDWSWEMANDLYCYLSIPDADKPGGTGPLNPVW</sequence>
<accession>A0AAP0PJI0</accession>
<dbReference type="InterPro" id="IPR001810">
    <property type="entry name" value="F-box_dom"/>
</dbReference>
<evidence type="ECO:0000259" key="1">
    <source>
        <dbReference type="Pfam" id="PF12937"/>
    </source>
</evidence>
<reference evidence="2 3" key="1">
    <citation type="submission" date="2024-01" db="EMBL/GenBank/DDBJ databases">
        <title>Genome assemblies of Stephania.</title>
        <authorList>
            <person name="Yang L."/>
        </authorList>
    </citation>
    <scope>NUCLEOTIDE SEQUENCE [LARGE SCALE GENOMIC DNA]</scope>
    <source>
        <strain evidence="2">QJT</strain>
        <tissue evidence="2">Leaf</tissue>
    </source>
</reference>
<dbReference type="SUPFAM" id="SSF81383">
    <property type="entry name" value="F-box domain"/>
    <property type="match status" value="1"/>
</dbReference>
<comment type="caution">
    <text evidence="2">The sequence shown here is derived from an EMBL/GenBank/DDBJ whole genome shotgun (WGS) entry which is preliminary data.</text>
</comment>
<dbReference type="InterPro" id="IPR036047">
    <property type="entry name" value="F-box-like_dom_sf"/>
</dbReference>
<name>A0AAP0PJI0_9MAGN</name>
<proteinExistence type="predicted"/>
<dbReference type="Gene3D" id="1.20.1280.50">
    <property type="match status" value="1"/>
</dbReference>
<evidence type="ECO:0000313" key="3">
    <source>
        <dbReference type="Proteomes" id="UP001417504"/>
    </source>
</evidence>
<gene>
    <name evidence="2" type="ORF">Sjap_006190</name>
</gene>
<dbReference type="EMBL" id="JBBNAE010000002">
    <property type="protein sequence ID" value="KAK9146287.1"/>
    <property type="molecule type" value="Genomic_DNA"/>
</dbReference>